<feature type="domain" description="Deacetylase PdaC" evidence="3">
    <location>
        <begin position="60"/>
        <end position="150"/>
    </location>
</feature>
<keyword evidence="2" id="KW-0732">Signal</keyword>
<name>A0A418NV92_9SPHN</name>
<dbReference type="AlphaFoldDB" id="A0A418NV92"/>
<protein>
    <submittedName>
        <fullName evidence="4">DUF4163 domain-containing protein</fullName>
    </submittedName>
</protein>
<dbReference type="Pfam" id="PF13739">
    <property type="entry name" value="PdaC"/>
    <property type="match status" value="1"/>
</dbReference>
<dbReference type="EMBL" id="QXFL01000002">
    <property type="protein sequence ID" value="RIV87864.1"/>
    <property type="molecule type" value="Genomic_DNA"/>
</dbReference>
<accession>A0A418NV92</accession>
<feature type="signal peptide" evidence="2">
    <location>
        <begin position="1"/>
        <end position="19"/>
    </location>
</feature>
<dbReference type="PROSITE" id="PS51257">
    <property type="entry name" value="PROKAR_LIPOPROTEIN"/>
    <property type="match status" value="1"/>
</dbReference>
<dbReference type="InterPro" id="IPR025303">
    <property type="entry name" value="PdaC"/>
</dbReference>
<evidence type="ECO:0000313" key="4">
    <source>
        <dbReference type="EMBL" id="RIV87864.1"/>
    </source>
</evidence>
<organism evidence="4 5">
    <name type="scientific">Aurantiacibacter zhengii</name>
    <dbReference type="NCBI Taxonomy" id="2307003"/>
    <lineage>
        <taxon>Bacteria</taxon>
        <taxon>Pseudomonadati</taxon>
        <taxon>Pseudomonadota</taxon>
        <taxon>Alphaproteobacteria</taxon>
        <taxon>Sphingomonadales</taxon>
        <taxon>Erythrobacteraceae</taxon>
        <taxon>Aurantiacibacter</taxon>
    </lineage>
</organism>
<dbReference type="Proteomes" id="UP000286576">
    <property type="component" value="Unassembled WGS sequence"/>
</dbReference>
<reference evidence="4 5" key="1">
    <citation type="submission" date="2018-08" db="EMBL/GenBank/DDBJ databases">
        <title>Erythrobacter zhengii sp.nov., a bacterium isolated from deep-sea sediment.</title>
        <authorList>
            <person name="Fang C."/>
            <person name="Wu Y.-H."/>
            <person name="Sun C."/>
            <person name="Wang H."/>
            <person name="Cheng H."/>
            <person name="Meng F.-X."/>
            <person name="Wang C.-S."/>
            <person name="Xu X.-W."/>
        </authorList>
    </citation>
    <scope>NUCLEOTIDE SEQUENCE [LARGE SCALE GENOMIC DNA]</scope>
    <source>
        <strain evidence="4 5">V18</strain>
    </source>
</reference>
<feature type="chain" id="PRO_5019228424" evidence="2">
    <location>
        <begin position="20"/>
        <end position="275"/>
    </location>
</feature>
<proteinExistence type="predicted"/>
<feature type="region of interest" description="Disordered" evidence="1">
    <location>
        <begin position="25"/>
        <end position="56"/>
    </location>
</feature>
<comment type="caution">
    <text evidence="4">The sequence shown here is derived from an EMBL/GenBank/DDBJ whole genome shotgun (WGS) entry which is preliminary data.</text>
</comment>
<sequence length="275" mass="30073">MVSMLIRRFTLLAVPAALVACTPAGKEADPQPTATPETPQPPATPDSTPAPLGGARTVSERTDTYLFEYSYPQAAGDTEGLAGWLDSRLEQERQRLASRAARGREEARDNGFPFNTYSSETAWEVVADLPGWLSLSAGQSFYYGGAHPNYGFDTIVWDKEAGETIEPIAFFTSPAALDEVLGPRLCEALNAEREKRRGQPVEEGSDDTFDACVKPDEGNLLLGSSNGQSFNRIGIQIAPYLAGPYAEGTYEFDFPMTPELLEVVREEYREAFTAR</sequence>
<evidence type="ECO:0000259" key="3">
    <source>
        <dbReference type="Pfam" id="PF13739"/>
    </source>
</evidence>
<evidence type="ECO:0000256" key="2">
    <source>
        <dbReference type="SAM" id="SignalP"/>
    </source>
</evidence>
<gene>
    <name evidence="4" type="ORF">D2V07_05975</name>
</gene>
<evidence type="ECO:0000313" key="5">
    <source>
        <dbReference type="Proteomes" id="UP000286576"/>
    </source>
</evidence>
<dbReference type="Gene3D" id="3.30.565.40">
    <property type="entry name" value="Fervidobacterium nodosum Rt17-B1 like"/>
    <property type="match status" value="1"/>
</dbReference>
<keyword evidence="5" id="KW-1185">Reference proteome</keyword>
<evidence type="ECO:0000256" key="1">
    <source>
        <dbReference type="SAM" id="MobiDB-lite"/>
    </source>
</evidence>